<evidence type="ECO:0000256" key="1">
    <source>
        <dbReference type="RuleBase" id="RU363097"/>
    </source>
</evidence>
<keyword evidence="1" id="KW-0521">NADP</keyword>
<dbReference type="InterPro" id="IPR036291">
    <property type="entry name" value="NAD(P)-bd_dom_sf"/>
</dbReference>
<comment type="function">
    <text evidence="1">Catalyzes the reduction of fatty acyl-CoA to fatty alcohols.</text>
</comment>
<dbReference type="PANTHER" id="PTHR11011">
    <property type="entry name" value="MALE STERILITY PROTEIN 2-RELATED"/>
    <property type="match status" value="1"/>
</dbReference>
<dbReference type="PANTHER" id="PTHR11011:SF45">
    <property type="entry name" value="FATTY ACYL-COA REDUCTASE CG8306-RELATED"/>
    <property type="match status" value="1"/>
</dbReference>
<feature type="compositionally biased region" description="Basic and acidic residues" evidence="2">
    <location>
        <begin position="1"/>
        <end position="12"/>
    </location>
</feature>
<feature type="domain" description="Thioester reductase (TE)" evidence="3">
    <location>
        <begin position="246"/>
        <end position="300"/>
    </location>
</feature>
<dbReference type="Pfam" id="PF07993">
    <property type="entry name" value="NAD_binding_4"/>
    <property type="match status" value="1"/>
</dbReference>
<accession>A0AAV4IA06</accession>
<protein>
    <recommendedName>
        <fullName evidence="1">Fatty acyl-CoA reductase</fullName>
        <ecNumber evidence="1">1.2.1.84</ecNumber>
    </recommendedName>
</protein>
<dbReference type="AlphaFoldDB" id="A0AAV4IA06"/>
<dbReference type="GO" id="GO:0005777">
    <property type="term" value="C:peroxisome"/>
    <property type="evidence" value="ECO:0007669"/>
    <property type="project" value="TreeGrafter"/>
</dbReference>
<organism evidence="4 5">
    <name type="scientific">Elysia marginata</name>
    <dbReference type="NCBI Taxonomy" id="1093978"/>
    <lineage>
        <taxon>Eukaryota</taxon>
        <taxon>Metazoa</taxon>
        <taxon>Spiralia</taxon>
        <taxon>Lophotrochozoa</taxon>
        <taxon>Mollusca</taxon>
        <taxon>Gastropoda</taxon>
        <taxon>Heterobranchia</taxon>
        <taxon>Euthyneura</taxon>
        <taxon>Panpulmonata</taxon>
        <taxon>Sacoglossa</taxon>
        <taxon>Placobranchoidea</taxon>
        <taxon>Plakobranchidae</taxon>
        <taxon>Elysia</taxon>
    </lineage>
</organism>
<evidence type="ECO:0000256" key="2">
    <source>
        <dbReference type="SAM" id="MobiDB-lite"/>
    </source>
</evidence>
<keyword evidence="1" id="KW-0560">Oxidoreductase</keyword>
<comment type="similarity">
    <text evidence="1">Belongs to the fatty acyl-CoA reductase family.</text>
</comment>
<dbReference type="SUPFAM" id="SSF51735">
    <property type="entry name" value="NAD(P)-binding Rossmann-fold domains"/>
    <property type="match status" value="1"/>
</dbReference>
<dbReference type="GO" id="GO:0102965">
    <property type="term" value="F:alcohol-forming long-chain fatty acyl-CoA reductase activity"/>
    <property type="evidence" value="ECO:0007669"/>
    <property type="project" value="UniProtKB-EC"/>
</dbReference>
<dbReference type="GO" id="GO:0080019">
    <property type="term" value="F:alcohol-forming very long-chain fatty acyl-CoA reductase activity"/>
    <property type="evidence" value="ECO:0007669"/>
    <property type="project" value="InterPro"/>
</dbReference>
<feature type="compositionally biased region" description="Low complexity" evidence="2">
    <location>
        <begin position="51"/>
        <end position="66"/>
    </location>
</feature>
<keyword evidence="1" id="KW-0443">Lipid metabolism</keyword>
<dbReference type="GO" id="GO:0035336">
    <property type="term" value="P:long-chain fatty-acyl-CoA metabolic process"/>
    <property type="evidence" value="ECO:0007669"/>
    <property type="project" value="TreeGrafter"/>
</dbReference>
<proteinExistence type="inferred from homology"/>
<feature type="compositionally biased region" description="Low complexity" evidence="2">
    <location>
        <begin position="13"/>
        <end position="29"/>
    </location>
</feature>
<dbReference type="EMBL" id="BMAT01006159">
    <property type="protein sequence ID" value="GFS07278.1"/>
    <property type="molecule type" value="Genomic_DNA"/>
</dbReference>
<keyword evidence="1" id="KW-0444">Lipid biosynthesis</keyword>
<keyword evidence="5" id="KW-1185">Reference proteome</keyword>
<gene>
    <name evidence="4" type="ORF">ElyMa_002985000</name>
</gene>
<feature type="compositionally biased region" description="Low complexity" evidence="2">
    <location>
        <begin position="89"/>
        <end position="105"/>
    </location>
</feature>
<reference evidence="4 5" key="1">
    <citation type="journal article" date="2021" name="Elife">
        <title>Chloroplast acquisition without the gene transfer in kleptoplastic sea slugs, Plakobranchus ocellatus.</title>
        <authorList>
            <person name="Maeda T."/>
            <person name="Takahashi S."/>
            <person name="Yoshida T."/>
            <person name="Shimamura S."/>
            <person name="Takaki Y."/>
            <person name="Nagai Y."/>
            <person name="Toyoda A."/>
            <person name="Suzuki Y."/>
            <person name="Arimoto A."/>
            <person name="Ishii H."/>
            <person name="Satoh N."/>
            <person name="Nishiyama T."/>
            <person name="Hasebe M."/>
            <person name="Maruyama T."/>
            <person name="Minagawa J."/>
            <person name="Obokata J."/>
            <person name="Shigenobu S."/>
        </authorList>
    </citation>
    <scope>NUCLEOTIDE SEQUENCE [LARGE SCALE GENOMIC DNA]</scope>
</reference>
<evidence type="ECO:0000259" key="3">
    <source>
        <dbReference type="Pfam" id="PF07993"/>
    </source>
</evidence>
<comment type="caution">
    <text evidence="4">The sequence shown here is derived from an EMBL/GenBank/DDBJ whole genome shotgun (WGS) entry which is preliminary data.</text>
</comment>
<name>A0AAV4IA06_9GAST</name>
<dbReference type="Proteomes" id="UP000762676">
    <property type="component" value="Unassembled WGS sequence"/>
</dbReference>
<dbReference type="InterPro" id="IPR013120">
    <property type="entry name" value="FAR_NAD-bd"/>
</dbReference>
<feature type="region of interest" description="Disordered" evidence="2">
    <location>
        <begin position="134"/>
        <end position="227"/>
    </location>
</feature>
<dbReference type="Gene3D" id="3.40.50.720">
    <property type="entry name" value="NAD(P)-binding Rossmann-like Domain"/>
    <property type="match status" value="1"/>
</dbReference>
<comment type="catalytic activity">
    <reaction evidence="1">
        <text>a long-chain fatty acyl-CoA + 2 NADPH + 2 H(+) = a long-chain primary fatty alcohol + 2 NADP(+) + CoA</text>
        <dbReference type="Rhea" id="RHEA:52716"/>
        <dbReference type="ChEBI" id="CHEBI:15378"/>
        <dbReference type="ChEBI" id="CHEBI:57287"/>
        <dbReference type="ChEBI" id="CHEBI:57783"/>
        <dbReference type="ChEBI" id="CHEBI:58349"/>
        <dbReference type="ChEBI" id="CHEBI:77396"/>
        <dbReference type="ChEBI" id="CHEBI:83139"/>
        <dbReference type="EC" id="1.2.1.84"/>
    </reaction>
</comment>
<evidence type="ECO:0000313" key="5">
    <source>
        <dbReference type="Proteomes" id="UP000762676"/>
    </source>
</evidence>
<dbReference type="InterPro" id="IPR026055">
    <property type="entry name" value="FAR"/>
</dbReference>
<feature type="region of interest" description="Disordered" evidence="2">
    <location>
        <begin position="1"/>
        <end position="121"/>
    </location>
</feature>
<dbReference type="EC" id="1.2.1.84" evidence="1"/>
<feature type="compositionally biased region" description="Low complexity" evidence="2">
    <location>
        <begin position="174"/>
        <end position="198"/>
    </location>
</feature>
<sequence>MSKRSSRTEKTSKSSSSSSSPSFISPSGKIKPDQKNTLLASHSEGEPLDNSSSSSTSPPITSTQQIAAASTVEIVEPETATNHIAAAENHNGNCNSNNSNQSSFSTAAPNYPPQVSETCPTDMPASALELVDGADSTTAAESRPPPASTEVLTNGHLNGEDVQRQTPPARDYEAVQPAKSPVSPSQSPSPTTSATLSQRCLSPAMTSPARHASPSPRHRTRTISSTSSCSGEVSVPMFFTGKGVLVTGATGFIGKVLIEKLLRCCPDLACVYCLIRPKNKQAIETRLKDITSSKVRHSLYTRIAEHL</sequence>
<evidence type="ECO:0000313" key="4">
    <source>
        <dbReference type="EMBL" id="GFS07278.1"/>
    </source>
</evidence>